<dbReference type="EMBL" id="WNTK01009635">
    <property type="protein sequence ID" value="KAG9462765.1"/>
    <property type="molecule type" value="Genomic_DNA"/>
</dbReference>
<dbReference type="Pfam" id="PF10239">
    <property type="entry name" value="DUF2465"/>
    <property type="match status" value="1"/>
</dbReference>
<evidence type="ECO:0000256" key="1">
    <source>
        <dbReference type="ARBA" id="ARBA00007218"/>
    </source>
</evidence>
<dbReference type="GO" id="GO:0072669">
    <property type="term" value="C:tRNA-splicing ligase complex"/>
    <property type="evidence" value="ECO:0007669"/>
    <property type="project" value="TreeGrafter"/>
</dbReference>
<keyword evidence="4" id="KW-1185">Reference proteome</keyword>
<accession>A0A8J6BGB9</accession>
<evidence type="ECO:0000256" key="2">
    <source>
        <dbReference type="SAM" id="Coils"/>
    </source>
</evidence>
<evidence type="ECO:0000313" key="4">
    <source>
        <dbReference type="Proteomes" id="UP000770717"/>
    </source>
</evidence>
<feature type="coiled-coil region" evidence="2">
    <location>
        <begin position="182"/>
        <end position="209"/>
    </location>
</feature>
<sequence>MEADLLDTLEALGYEGALLEENTLGPALEGGLSSPEYFELLNWLTTKIKVLDNLEESVNSEGGDVESIQLEISGFLKELSCPYPKLVSGDIKDRLKSKEDCLKLLLFLGSELQALQIGQNKPKDSSLHNEVQKEVRTICDALRLPEQSSSNAASMLKSVEEKVTELLPKAKPTSIDQALLFVDLNAQQLDRLEKINEALRKEYECRRRMLIKRLDVTVQSFGWSDRAKVRDL</sequence>
<evidence type="ECO:0008006" key="5">
    <source>
        <dbReference type="Google" id="ProtNLM"/>
    </source>
</evidence>
<gene>
    <name evidence="3" type="ORF">GDO78_023193</name>
</gene>
<dbReference type="OrthoDB" id="512356at2759"/>
<reference evidence="3" key="1">
    <citation type="thesis" date="2020" institute="ProQuest LLC" country="789 East Eisenhower Parkway, Ann Arbor, MI, USA">
        <title>Comparative Genomics and Chromosome Evolution.</title>
        <authorList>
            <person name="Mudd A.B."/>
        </authorList>
    </citation>
    <scope>NUCLEOTIDE SEQUENCE</scope>
    <source>
        <strain evidence="3">HN-11 Male</strain>
        <tissue evidence="3">Kidney and liver</tissue>
    </source>
</reference>
<comment type="caution">
    <text evidence="3">The sequence shown here is derived from an EMBL/GenBank/DDBJ whole genome shotgun (WGS) entry which is preliminary data.</text>
</comment>
<dbReference type="PANTHER" id="PTHR31353">
    <property type="entry name" value="FAM98"/>
    <property type="match status" value="1"/>
</dbReference>
<keyword evidence="2" id="KW-0175">Coiled coil</keyword>
<comment type="similarity">
    <text evidence="1">Belongs to the FAM98 family.</text>
</comment>
<dbReference type="InterPro" id="IPR018797">
    <property type="entry name" value="FAM98"/>
</dbReference>
<name>A0A8J6BGB9_ELECQ</name>
<evidence type="ECO:0000313" key="3">
    <source>
        <dbReference type="EMBL" id="KAG9462765.1"/>
    </source>
</evidence>
<dbReference type="PANTHER" id="PTHR31353:SF11">
    <property type="entry name" value="PROTEIN FAM98B"/>
    <property type="match status" value="1"/>
</dbReference>
<organism evidence="3 4">
    <name type="scientific">Eleutherodactylus coqui</name>
    <name type="common">Puerto Rican coqui</name>
    <dbReference type="NCBI Taxonomy" id="57060"/>
    <lineage>
        <taxon>Eukaryota</taxon>
        <taxon>Metazoa</taxon>
        <taxon>Chordata</taxon>
        <taxon>Craniata</taxon>
        <taxon>Vertebrata</taxon>
        <taxon>Euteleostomi</taxon>
        <taxon>Amphibia</taxon>
        <taxon>Batrachia</taxon>
        <taxon>Anura</taxon>
        <taxon>Neobatrachia</taxon>
        <taxon>Hyloidea</taxon>
        <taxon>Eleutherodactylidae</taxon>
        <taxon>Eleutherodactylinae</taxon>
        <taxon>Eleutherodactylus</taxon>
        <taxon>Eleutherodactylus</taxon>
    </lineage>
</organism>
<dbReference type="AlphaFoldDB" id="A0A8J6BGB9"/>
<protein>
    <recommendedName>
        <fullName evidence="5">Protein FAM98B</fullName>
    </recommendedName>
</protein>
<dbReference type="Proteomes" id="UP000770717">
    <property type="component" value="Unassembled WGS sequence"/>
</dbReference>
<proteinExistence type="inferred from homology"/>